<dbReference type="Pfam" id="PF13432">
    <property type="entry name" value="TPR_16"/>
    <property type="match status" value="1"/>
</dbReference>
<evidence type="ECO:0000256" key="3">
    <source>
        <dbReference type="ARBA" id="ARBA00023078"/>
    </source>
</evidence>
<dbReference type="RefSeq" id="WP_019999857.1">
    <property type="nucleotide sequence ID" value="NZ_CP192219.1"/>
</dbReference>
<dbReference type="EMBL" id="FQZR01000006">
    <property type="protein sequence ID" value="SHJ50719.1"/>
    <property type="molecule type" value="Genomic_DNA"/>
</dbReference>
<evidence type="ECO:0000313" key="6">
    <source>
        <dbReference type="EMBL" id="SHJ50719.1"/>
    </source>
</evidence>
<keyword evidence="3" id="KW-0793">Thylakoid</keyword>
<evidence type="ECO:0000256" key="5">
    <source>
        <dbReference type="SAM" id="Phobius"/>
    </source>
</evidence>
<evidence type="ECO:0000256" key="2">
    <source>
        <dbReference type="ARBA" id="ARBA00022803"/>
    </source>
</evidence>
<name>A0A8G2CBA7_9BACT</name>
<proteinExistence type="predicted"/>
<dbReference type="AlphaFoldDB" id="A0A8G2CBA7"/>
<dbReference type="InterPro" id="IPR051685">
    <property type="entry name" value="Ycf3/AcsC/BcsC/TPR_MFPF"/>
</dbReference>
<dbReference type="PROSITE" id="PS50005">
    <property type="entry name" value="TPR"/>
    <property type="match status" value="2"/>
</dbReference>
<protein>
    <submittedName>
        <fullName evidence="6">Tetratricopeptide repeat-containing protein</fullName>
    </submittedName>
</protein>
<dbReference type="SUPFAM" id="SSF48452">
    <property type="entry name" value="TPR-like"/>
    <property type="match status" value="1"/>
</dbReference>
<keyword evidence="2 4" id="KW-0802">TPR repeat</keyword>
<dbReference type="PROSITE" id="PS50293">
    <property type="entry name" value="TPR_REGION"/>
    <property type="match status" value="1"/>
</dbReference>
<evidence type="ECO:0000256" key="4">
    <source>
        <dbReference type="PROSITE-ProRule" id="PRU00339"/>
    </source>
</evidence>
<dbReference type="InterPro" id="IPR019734">
    <property type="entry name" value="TPR_rpt"/>
</dbReference>
<dbReference type="PANTHER" id="PTHR44943">
    <property type="entry name" value="CELLULOSE SYNTHASE OPERON PROTEIN C"/>
    <property type="match status" value="1"/>
</dbReference>
<dbReference type="SMART" id="SM00028">
    <property type="entry name" value="TPR"/>
    <property type="match status" value="3"/>
</dbReference>
<sequence length="210" mass="23858">MTKREAERLRQEFEKGVYVKKSTTIMCIVFALFLGVFLGNLLTVIYTAAPSPAKQTAKVQQAQPLQSQISQDQASRIIDLERQTRNEPTNALAWQQLGNAYYDTNHPESAIAAYSRSLELDSSHADIWTDLGTMYRQTGQYQKAIESYNQALQRNATHPNALFNKGIVYLHDLKQRDKGIAAWEELLASNPFAQTPQGKPLKEFIDEHRK</sequence>
<feature type="repeat" description="TPR" evidence="4">
    <location>
        <begin position="125"/>
        <end position="158"/>
    </location>
</feature>
<dbReference type="Proteomes" id="UP000184001">
    <property type="component" value="Unassembled WGS sequence"/>
</dbReference>
<dbReference type="Pfam" id="PF13174">
    <property type="entry name" value="TPR_6"/>
    <property type="match status" value="1"/>
</dbReference>
<feature type="repeat" description="TPR" evidence="4">
    <location>
        <begin position="91"/>
        <end position="124"/>
    </location>
</feature>
<evidence type="ECO:0000313" key="7">
    <source>
        <dbReference type="Proteomes" id="UP000184001"/>
    </source>
</evidence>
<organism evidence="6 7">
    <name type="scientific">Halodesulfovibrio aestuarii</name>
    <dbReference type="NCBI Taxonomy" id="126333"/>
    <lineage>
        <taxon>Bacteria</taxon>
        <taxon>Pseudomonadati</taxon>
        <taxon>Thermodesulfobacteriota</taxon>
        <taxon>Desulfovibrionia</taxon>
        <taxon>Desulfovibrionales</taxon>
        <taxon>Desulfovibrionaceae</taxon>
        <taxon>Halodesulfovibrio</taxon>
    </lineage>
</organism>
<keyword evidence="5" id="KW-0472">Membrane</keyword>
<keyword evidence="1" id="KW-0677">Repeat</keyword>
<dbReference type="Gene3D" id="1.25.40.10">
    <property type="entry name" value="Tetratricopeptide repeat domain"/>
    <property type="match status" value="1"/>
</dbReference>
<dbReference type="InterPro" id="IPR011990">
    <property type="entry name" value="TPR-like_helical_dom_sf"/>
</dbReference>
<keyword evidence="5" id="KW-0812">Transmembrane</keyword>
<gene>
    <name evidence="6" type="ORF">SAMN05660830_02625</name>
</gene>
<comment type="caution">
    <text evidence="6">The sequence shown here is derived from an EMBL/GenBank/DDBJ whole genome shotgun (WGS) entry which is preliminary data.</text>
</comment>
<keyword evidence="5" id="KW-1133">Transmembrane helix</keyword>
<feature type="transmembrane region" description="Helical" evidence="5">
    <location>
        <begin position="25"/>
        <end position="49"/>
    </location>
</feature>
<dbReference type="PANTHER" id="PTHR44943:SF9">
    <property type="entry name" value="TPR-REPEAT-CONTAINING PROTEIN"/>
    <property type="match status" value="1"/>
</dbReference>
<accession>A0A8G2CBA7</accession>
<evidence type="ECO:0000256" key="1">
    <source>
        <dbReference type="ARBA" id="ARBA00022737"/>
    </source>
</evidence>
<reference evidence="6 7" key="1">
    <citation type="submission" date="2016-11" db="EMBL/GenBank/DDBJ databases">
        <authorList>
            <person name="Varghese N."/>
            <person name="Submissions S."/>
        </authorList>
    </citation>
    <scope>NUCLEOTIDE SEQUENCE [LARGE SCALE GENOMIC DNA]</scope>
    <source>
        <strain evidence="6 7">DSM 17919</strain>
    </source>
</reference>